<evidence type="ECO:0000256" key="1">
    <source>
        <dbReference type="SAM" id="Coils"/>
    </source>
</evidence>
<gene>
    <name evidence="3" type="ORF">UFOVP1122_37</name>
</gene>
<feature type="transmembrane region" description="Helical" evidence="2">
    <location>
        <begin position="7"/>
        <end position="27"/>
    </location>
</feature>
<protein>
    <submittedName>
        <fullName evidence="3">Uncharacterized protein</fullName>
    </submittedName>
</protein>
<keyword evidence="1" id="KW-0175">Coiled coil</keyword>
<keyword evidence="2" id="KW-1133">Transmembrane helix</keyword>
<sequence>MLDARRLCPPLMLGIVMAIFLMSPLFLPAPQALANSSDTAPAVAPPATSQMDVEMAALKERVKRLEDERTLERTESHEFRNEMRGEFGSMRNAVIGGMMSTILMLGAMLWQQIKKR</sequence>
<reference evidence="3" key="1">
    <citation type="submission" date="2020-05" db="EMBL/GenBank/DDBJ databases">
        <authorList>
            <person name="Chiriac C."/>
            <person name="Salcher M."/>
            <person name="Ghai R."/>
            <person name="Kavagutti S V."/>
        </authorList>
    </citation>
    <scope>NUCLEOTIDE SEQUENCE</scope>
</reference>
<evidence type="ECO:0000313" key="3">
    <source>
        <dbReference type="EMBL" id="CAB4184841.1"/>
    </source>
</evidence>
<feature type="coiled-coil region" evidence="1">
    <location>
        <begin position="48"/>
        <end position="82"/>
    </location>
</feature>
<evidence type="ECO:0000256" key="2">
    <source>
        <dbReference type="SAM" id="Phobius"/>
    </source>
</evidence>
<name>A0A6J5QTW0_9CAUD</name>
<keyword evidence="2" id="KW-0472">Membrane</keyword>
<feature type="transmembrane region" description="Helical" evidence="2">
    <location>
        <begin position="93"/>
        <end position="110"/>
    </location>
</feature>
<accession>A0A6J5QTW0</accession>
<keyword evidence="2" id="KW-0812">Transmembrane</keyword>
<organism evidence="3">
    <name type="scientific">uncultured Caudovirales phage</name>
    <dbReference type="NCBI Taxonomy" id="2100421"/>
    <lineage>
        <taxon>Viruses</taxon>
        <taxon>Duplodnaviria</taxon>
        <taxon>Heunggongvirae</taxon>
        <taxon>Uroviricota</taxon>
        <taxon>Caudoviricetes</taxon>
        <taxon>Peduoviridae</taxon>
        <taxon>Maltschvirus</taxon>
        <taxon>Maltschvirus maltsch</taxon>
    </lineage>
</organism>
<dbReference type="EMBL" id="LR797061">
    <property type="protein sequence ID" value="CAB4184841.1"/>
    <property type="molecule type" value="Genomic_DNA"/>
</dbReference>
<proteinExistence type="predicted"/>